<organism evidence="1 2">
    <name type="scientific">Zopfia rhizophila CBS 207.26</name>
    <dbReference type="NCBI Taxonomy" id="1314779"/>
    <lineage>
        <taxon>Eukaryota</taxon>
        <taxon>Fungi</taxon>
        <taxon>Dikarya</taxon>
        <taxon>Ascomycota</taxon>
        <taxon>Pezizomycotina</taxon>
        <taxon>Dothideomycetes</taxon>
        <taxon>Dothideomycetes incertae sedis</taxon>
        <taxon>Zopfiaceae</taxon>
        <taxon>Zopfia</taxon>
    </lineage>
</organism>
<evidence type="ECO:0000313" key="1">
    <source>
        <dbReference type="EMBL" id="KAF2188028.1"/>
    </source>
</evidence>
<dbReference type="AlphaFoldDB" id="A0A6A6EBW0"/>
<reference evidence="1" key="1">
    <citation type="journal article" date="2020" name="Stud. Mycol.">
        <title>101 Dothideomycetes genomes: a test case for predicting lifestyles and emergence of pathogens.</title>
        <authorList>
            <person name="Haridas S."/>
            <person name="Albert R."/>
            <person name="Binder M."/>
            <person name="Bloem J."/>
            <person name="Labutti K."/>
            <person name="Salamov A."/>
            <person name="Andreopoulos B."/>
            <person name="Baker S."/>
            <person name="Barry K."/>
            <person name="Bills G."/>
            <person name="Bluhm B."/>
            <person name="Cannon C."/>
            <person name="Castanera R."/>
            <person name="Culley D."/>
            <person name="Daum C."/>
            <person name="Ezra D."/>
            <person name="Gonzalez J."/>
            <person name="Henrissat B."/>
            <person name="Kuo A."/>
            <person name="Liang C."/>
            <person name="Lipzen A."/>
            <person name="Lutzoni F."/>
            <person name="Magnuson J."/>
            <person name="Mondo S."/>
            <person name="Nolan M."/>
            <person name="Ohm R."/>
            <person name="Pangilinan J."/>
            <person name="Park H.-J."/>
            <person name="Ramirez L."/>
            <person name="Alfaro M."/>
            <person name="Sun H."/>
            <person name="Tritt A."/>
            <person name="Yoshinaga Y."/>
            <person name="Zwiers L.-H."/>
            <person name="Turgeon B."/>
            <person name="Goodwin S."/>
            <person name="Spatafora J."/>
            <person name="Crous P."/>
            <person name="Grigoriev I."/>
        </authorList>
    </citation>
    <scope>NUCLEOTIDE SEQUENCE</scope>
    <source>
        <strain evidence="1">CBS 207.26</strain>
    </source>
</reference>
<name>A0A6A6EBW0_9PEZI</name>
<dbReference type="Gene3D" id="3.90.640.10">
    <property type="entry name" value="Actin, Chain A, domain 4"/>
    <property type="match status" value="1"/>
</dbReference>
<dbReference type="PANTHER" id="PTHR14187">
    <property type="entry name" value="ALPHA KINASE/ELONGATION FACTOR 2 KINASE"/>
    <property type="match status" value="1"/>
</dbReference>
<proteinExistence type="predicted"/>
<dbReference type="EMBL" id="ML994625">
    <property type="protein sequence ID" value="KAF2188028.1"/>
    <property type="molecule type" value="Genomic_DNA"/>
</dbReference>
<gene>
    <name evidence="1" type="ORF">K469DRAFT_704301</name>
</gene>
<sequence>MSDNFITQEESIVSPVELGEYLREERRAEQEDYVAQSIHLETEDGSIQERRLVIGLDYGTTYTGIALATPFADVCDIDEIDVLSNWGPQMGNHDKIPSAISYSKPSEAMEQQWGSSLSPGAVAMVHTKLELDVQDVSEELDFILQALDGMKNLHFQHIKASGPLPDYTDESAEKIVTDYLTKVFIYLHHVLGDFTRELTDIISTDIVVTVPTEWGYRARNSTYRALTEAGFNKNSFPNLSDVIFVTEPEAAAIYTARYLKEKEATEFLKERECFILCDAGGGTVDVVSYRVIKLQPSLKLQKIGDPTGKKCGSIFIDMEFKKWLRSLIGDKNYQKLDPNTEANKISSHATEGEAMRILMKRFDALKKQFHSGSEDRHVDLPKPLHNLTIPGKVNSGEITITCYQMSKFFDVCIEQIVELIEQHMYLIGKQRFRLKNLFLIGGFGASEYLQEIIKERLDLSGINLRKPDTSWTAVVRGAVICGIEKSITRDLIRTTFCRHNYGICVSEIFSEIKHERQDLKTDSMRQIVAEGQLLWLLNKGDVILSTEATKGEHDITVSFTKTELRQGTITIYMYSDDDRPSRIQDSKEELIDAYVLTWDLTGVPLTEFEVRKGVDKQPIYFAVLKLKMSVWRENVEASIVWKNEIALCTASNIMYP</sequence>
<keyword evidence="2" id="KW-1185">Reference proteome</keyword>
<dbReference type="InterPro" id="IPR043129">
    <property type="entry name" value="ATPase_NBD"/>
</dbReference>
<dbReference type="SUPFAM" id="SSF53067">
    <property type="entry name" value="Actin-like ATPase domain"/>
    <property type="match status" value="2"/>
</dbReference>
<dbReference type="Gene3D" id="3.30.420.40">
    <property type="match status" value="2"/>
</dbReference>
<protein>
    <submittedName>
        <fullName evidence="1">Actin-like ATPase domain-containing protein</fullName>
    </submittedName>
</protein>
<accession>A0A6A6EBW0</accession>
<dbReference type="OrthoDB" id="2963168at2759"/>
<dbReference type="PANTHER" id="PTHR14187:SF5">
    <property type="entry name" value="HEAT SHOCK 70 KDA PROTEIN 12A"/>
    <property type="match status" value="1"/>
</dbReference>
<dbReference type="Proteomes" id="UP000800200">
    <property type="component" value="Unassembled WGS sequence"/>
</dbReference>
<evidence type="ECO:0000313" key="2">
    <source>
        <dbReference type="Proteomes" id="UP000800200"/>
    </source>
</evidence>
<dbReference type="CDD" id="cd10170">
    <property type="entry name" value="ASKHA_NBD_HSP70"/>
    <property type="match status" value="1"/>
</dbReference>